<proteinExistence type="predicted"/>
<dbReference type="InParanoid" id="A0A804QXM7"/>
<reference evidence="2" key="2">
    <citation type="submission" date="2019-07" db="EMBL/GenBank/DDBJ databases">
        <authorList>
            <person name="Seetharam A."/>
            <person name="Woodhouse M."/>
            <person name="Cannon E."/>
        </authorList>
    </citation>
    <scope>NUCLEOTIDE SEQUENCE [LARGE SCALE GENOMIC DNA]</scope>
    <source>
        <strain evidence="2">cv. B73</strain>
    </source>
</reference>
<reference evidence="3" key="1">
    <citation type="journal article" date="2009" name="Science">
        <title>The B73 maize genome: complexity, diversity, and dynamics.</title>
        <authorList>
            <person name="Schnable P.S."/>
            <person name="Ware D."/>
            <person name="Fulton R.S."/>
            <person name="Stein J.C."/>
            <person name="Wei F."/>
            <person name="Pasternak S."/>
            <person name="Liang C."/>
            <person name="Zhang J."/>
            <person name="Fulton L."/>
            <person name="Graves T.A."/>
            <person name="Minx P."/>
            <person name="Reily A.D."/>
            <person name="Courtney L."/>
            <person name="Kruchowski S.S."/>
            <person name="Tomlinson C."/>
            <person name="Strong C."/>
            <person name="Delehaunty K."/>
            <person name="Fronick C."/>
            <person name="Courtney B."/>
            <person name="Rock S.M."/>
            <person name="Belter E."/>
            <person name="Du F."/>
            <person name="Kim K."/>
            <person name="Abbott R.M."/>
            <person name="Cotton M."/>
            <person name="Levy A."/>
            <person name="Marchetto P."/>
            <person name="Ochoa K."/>
            <person name="Jackson S.M."/>
            <person name="Gillam B."/>
            <person name="Chen W."/>
            <person name="Yan L."/>
            <person name="Higginbotham J."/>
            <person name="Cardenas M."/>
            <person name="Waligorski J."/>
            <person name="Applebaum E."/>
            <person name="Phelps L."/>
            <person name="Falcone J."/>
            <person name="Kanchi K."/>
            <person name="Thane T."/>
            <person name="Scimone A."/>
            <person name="Thane N."/>
            <person name="Henke J."/>
            <person name="Wang T."/>
            <person name="Ruppert J."/>
            <person name="Shah N."/>
            <person name="Rotter K."/>
            <person name="Hodges J."/>
            <person name="Ingenthron E."/>
            <person name="Cordes M."/>
            <person name="Kohlberg S."/>
            <person name="Sgro J."/>
            <person name="Delgado B."/>
            <person name="Mead K."/>
            <person name="Chinwalla A."/>
            <person name="Leonard S."/>
            <person name="Crouse K."/>
            <person name="Collura K."/>
            <person name="Kudrna D."/>
            <person name="Currie J."/>
            <person name="He R."/>
            <person name="Angelova A."/>
            <person name="Rajasekar S."/>
            <person name="Mueller T."/>
            <person name="Lomeli R."/>
            <person name="Scara G."/>
            <person name="Ko A."/>
            <person name="Delaney K."/>
            <person name="Wissotski M."/>
            <person name="Lopez G."/>
            <person name="Campos D."/>
            <person name="Braidotti M."/>
            <person name="Ashley E."/>
            <person name="Golser W."/>
            <person name="Kim H."/>
            <person name="Lee S."/>
            <person name="Lin J."/>
            <person name="Dujmic Z."/>
            <person name="Kim W."/>
            <person name="Talag J."/>
            <person name="Zuccolo A."/>
            <person name="Fan C."/>
            <person name="Sebastian A."/>
            <person name="Kramer M."/>
            <person name="Spiegel L."/>
            <person name="Nascimento L."/>
            <person name="Zutavern T."/>
            <person name="Miller B."/>
            <person name="Ambroise C."/>
            <person name="Muller S."/>
            <person name="Spooner W."/>
            <person name="Narechania A."/>
            <person name="Ren L."/>
            <person name="Wei S."/>
            <person name="Kumari S."/>
            <person name="Faga B."/>
            <person name="Levy M.J."/>
            <person name="McMahan L."/>
            <person name="Van Buren P."/>
            <person name="Vaughn M.W."/>
            <person name="Ying K."/>
            <person name="Yeh C.-T."/>
            <person name="Emrich S.J."/>
            <person name="Jia Y."/>
            <person name="Kalyanaraman A."/>
            <person name="Hsia A.-P."/>
            <person name="Barbazuk W.B."/>
            <person name="Baucom R.S."/>
            <person name="Brutnell T.P."/>
            <person name="Carpita N.C."/>
            <person name="Chaparro C."/>
            <person name="Chia J.-M."/>
            <person name="Deragon J.-M."/>
            <person name="Estill J.C."/>
            <person name="Fu Y."/>
            <person name="Jeddeloh J.A."/>
            <person name="Han Y."/>
            <person name="Lee H."/>
            <person name="Li P."/>
            <person name="Lisch D.R."/>
            <person name="Liu S."/>
            <person name="Liu Z."/>
            <person name="Nagel D.H."/>
            <person name="McCann M.C."/>
            <person name="SanMiguel P."/>
            <person name="Myers A.M."/>
            <person name="Nettleton D."/>
            <person name="Nguyen J."/>
            <person name="Penning B.W."/>
            <person name="Ponnala L."/>
            <person name="Schneider K.L."/>
            <person name="Schwartz D.C."/>
            <person name="Sharma A."/>
            <person name="Soderlund C."/>
            <person name="Springer N.M."/>
            <person name="Sun Q."/>
            <person name="Wang H."/>
            <person name="Waterman M."/>
            <person name="Westerman R."/>
            <person name="Wolfgruber T.K."/>
            <person name="Yang L."/>
            <person name="Yu Y."/>
            <person name="Zhang L."/>
            <person name="Zhou S."/>
            <person name="Zhu Q."/>
            <person name="Bennetzen J.L."/>
            <person name="Dawe R.K."/>
            <person name="Jiang J."/>
            <person name="Jiang N."/>
            <person name="Presting G.G."/>
            <person name="Wessler S.R."/>
            <person name="Aluru S."/>
            <person name="Martienssen R.A."/>
            <person name="Clifton S.W."/>
            <person name="McCombie W.R."/>
            <person name="Wing R.A."/>
            <person name="Wilson R.K."/>
        </authorList>
    </citation>
    <scope>NUCLEOTIDE SEQUENCE [LARGE SCALE GENOMIC DNA]</scope>
    <source>
        <strain evidence="3">cv. B73</strain>
    </source>
</reference>
<dbReference type="EnsemblPlants" id="Zm00001eb365350_T001">
    <property type="protein sequence ID" value="Zm00001eb365350_P001"/>
    <property type="gene ID" value="Zm00001eb365350"/>
</dbReference>
<keyword evidence="3" id="KW-1185">Reference proteome</keyword>
<dbReference type="Proteomes" id="UP000007305">
    <property type="component" value="Chromosome 8"/>
</dbReference>
<dbReference type="PROSITE" id="PS51257">
    <property type="entry name" value="PROKAR_LIPOPROTEIN"/>
    <property type="match status" value="1"/>
</dbReference>
<protein>
    <submittedName>
        <fullName evidence="2">Uncharacterized protein</fullName>
    </submittedName>
</protein>
<evidence type="ECO:0000256" key="1">
    <source>
        <dbReference type="SAM" id="MobiDB-lite"/>
    </source>
</evidence>
<name>A0A804QXM7_MAIZE</name>
<dbReference type="FunCoup" id="A0A804QXM7">
    <property type="interactions" value="473"/>
</dbReference>
<evidence type="ECO:0000313" key="2">
    <source>
        <dbReference type="EnsemblPlants" id="Zm00001eb365350_P001"/>
    </source>
</evidence>
<feature type="region of interest" description="Disordered" evidence="1">
    <location>
        <begin position="276"/>
        <end position="305"/>
    </location>
</feature>
<dbReference type="AlphaFoldDB" id="A0A804QXM7"/>
<reference evidence="2" key="3">
    <citation type="submission" date="2021-05" db="UniProtKB">
        <authorList>
            <consortium name="EnsemblPlants"/>
        </authorList>
    </citation>
    <scope>IDENTIFICATION</scope>
    <source>
        <strain evidence="2">cv. B73</strain>
    </source>
</reference>
<organism evidence="2 3">
    <name type="scientific">Zea mays</name>
    <name type="common">Maize</name>
    <dbReference type="NCBI Taxonomy" id="4577"/>
    <lineage>
        <taxon>Eukaryota</taxon>
        <taxon>Viridiplantae</taxon>
        <taxon>Streptophyta</taxon>
        <taxon>Embryophyta</taxon>
        <taxon>Tracheophyta</taxon>
        <taxon>Spermatophyta</taxon>
        <taxon>Magnoliopsida</taxon>
        <taxon>Liliopsida</taxon>
        <taxon>Poales</taxon>
        <taxon>Poaceae</taxon>
        <taxon>PACMAD clade</taxon>
        <taxon>Panicoideae</taxon>
        <taxon>Andropogonodae</taxon>
        <taxon>Andropogoneae</taxon>
        <taxon>Tripsacinae</taxon>
        <taxon>Zea</taxon>
    </lineage>
</organism>
<dbReference type="Gramene" id="Zm00001eb365350_T001">
    <property type="protein sequence ID" value="Zm00001eb365350_P001"/>
    <property type="gene ID" value="Zm00001eb365350"/>
</dbReference>
<evidence type="ECO:0000313" key="3">
    <source>
        <dbReference type="Proteomes" id="UP000007305"/>
    </source>
</evidence>
<accession>A0A804QXM7</accession>
<sequence length="443" mass="46981">MKLSSLVQTQSIIVQANTSSIACHSWQRVLTCQLWSCVSLGRRGVPGDERAAGLARRVCRVGRGLDGEGRLHGDAAEAAVAGAALHPDVATLAPGGAPGVLDDPVGRAVVADAVADRRHAVVQVRTAVAREHALRVELERLAPRVDGHGHRLVRHRLGQRVLAAGRHHLVAVDHHDDASPAPGPIAVAGAVGRAVRVRGLGGDAAEGLDELEGVLHQPALAPVLVRVAVDQLLLRQRRQAARPDGVDALHGHHRREGPAASAVALVLHARHRALLPPVHGPRRVGGGVVHEPRHGPGPRRGGILPPEVVDAGVGERGPELLPPHVAEPVQAEAVGPVAALVVRVDEAHVLLERPEPPALLAVVPVHPVVRLPPLVQVPQRLVRRQVPLVEVDRAAQLHRRRRHEHQGHKEKRLRDLRHPASALCLATDEEGGARSLALGCCSV</sequence>